<dbReference type="InterPro" id="IPR008271">
    <property type="entry name" value="Ser/Thr_kinase_AS"/>
</dbReference>
<dbReference type="Proteomes" id="UP000003163">
    <property type="component" value="Unassembled WGS sequence"/>
</dbReference>
<evidence type="ECO:0000313" key="10">
    <source>
        <dbReference type="EMBL" id="EJW03114.1"/>
    </source>
</evidence>
<proteinExistence type="inferred from homology"/>
<dbReference type="Gene3D" id="1.10.510.10">
    <property type="entry name" value="Transferase(Phosphotransferase) domain 1"/>
    <property type="match status" value="1"/>
</dbReference>
<evidence type="ECO:0000259" key="9">
    <source>
        <dbReference type="PROSITE" id="PS50011"/>
    </source>
</evidence>
<comment type="caution">
    <text evidence="10">The sequence shown here is derived from an EMBL/GenBank/DDBJ whole genome shotgun (WGS) entry which is preliminary data.</text>
</comment>
<evidence type="ECO:0000256" key="3">
    <source>
        <dbReference type="ARBA" id="ARBA00022679"/>
    </source>
</evidence>
<reference evidence="10 11" key="1">
    <citation type="submission" date="2011-08" db="EMBL/GenBank/DDBJ databases">
        <authorList>
            <person name="Liu Z.J."/>
            <person name="Shi F.L."/>
            <person name="Lu J.Q."/>
            <person name="Li M."/>
            <person name="Wang Z.L."/>
        </authorList>
    </citation>
    <scope>NUCLEOTIDE SEQUENCE [LARGE SCALE GENOMIC DNA]</scope>
    <source>
        <strain evidence="10 11">USNM 41457</strain>
    </source>
</reference>
<dbReference type="EC" id="2.7.11.1" evidence="1"/>
<dbReference type="Pfam" id="PF00069">
    <property type="entry name" value="Pkinase"/>
    <property type="match status" value="1"/>
</dbReference>
<dbReference type="InterPro" id="IPR000719">
    <property type="entry name" value="Prot_kinase_dom"/>
</dbReference>
<keyword evidence="3" id="KW-0808">Transferase</keyword>
<keyword evidence="11" id="KW-1185">Reference proteome</keyword>
<dbReference type="SUPFAM" id="SSF56112">
    <property type="entry name" value="Protein kinase-like (PK-like)"/>
    <property type="match status" value="1"/>
</dbReference>
<dbReference type="STRING" id="1003232.J9D6H6"/>
<keyword evidence="5 10" id="KW-0418">Kinase</keyword>
<dbReference type="GO" id="GO:0005524">
    <property type="term" value="F:ATP binding"/>
    <property type="evidence" value="ECO:0007669"/>
    <property type="project" value="UniProtKB-UniRule"/>
</dbReference>
<dbReference type="PROSITE" id="PS00108">
    <property type="entry name" value="PROTEIN_KINASE_ST"/>
    <property type="match status" value="1"/>
</dbReference>
<dbReference type="HOGENOM" id="CLU_000288_118_2_1"/>
<evidence type="ECO:0000256" key="5">
    <source>
        <dbReference type="ARBA" id="ARBA00022777"/>
    </source>
</evidence>
<organism evidence="10 11">
    <name type="scientific">Edhazardia aedis (strain USNM 41457)</name>
    <name type="common">Microsporidian parasite</name>
    <dbReference type="NCBI Taxonomy" id="1003232"/>
    <lineage>
        <taxon>Eukaryota</taxon>
        <taxon>Fungi</taxon>
        <taxon>Fungi incertae sedis</taxon>
        <taxon>Microsporidia</taxon>
        <taxon>Edhazardia</taxon>
    </lineage>
</organism>
<dbReference type="SMART" id="SM00220">
    <property type="entry name" value="S_TKc"/>
    <property type="match status" value="1"/>
</dbReference>
<evidence type="ECO:0000256" key="8">
    <source>
        <dbReference type="RuleBase" id="RU000304"/>
    </source>
</evidence>
<keyword evidence="2 8" id="KW-0723">Serine/threonine-protein kinase</keyword>
<dbReference type="GO" id="GO:0005634">
    <property type="term" value="C:nucleus"/>
    <property type="evidence" value="ECO:0007669"/>
    <property type="project" value="TreeGrafter"/>
</dbReference>
<feature type="domain" description="Protein kinase" evidence="9">
    <location>
        <begin position="20"/>
        <end position="343"/>
    </location>
</feature>
<protein>
    <recommendedName>
        <fullName evidence="1">non-specific serine/threonine protein kinase</fullName>
        <ecNumber evidence="1">2.7.11.1</ecNumber>
    </recommendedName>
</protein>
<comment type="similarity">
    <text evidence="8">Belongs to the protein kinase superfamily.</text>
</comment>
<dbReference type="VEuPathDB" id="MicrosporidiaDB:EDEG_02500"/>
<reference evidence="11" key="2">
    <citation type="submission" date="2015-07" db="EMBL/GenBank/DDBJ databases">
        <title>Contrasting host-pathogen interactions and genome evolution in two generalist and specialist microsporidian pathogens of mosquitoes.</title>
        <authorList>
            <consortium name="The Broad Institute Genomics Platform"/>
            <consortium name="The Broad Institute Genome Sequencing Center for Infectious Disease"/>
            <person name="Cuomo C.A."/>
            <person name="Sanscrainte N.D."/>
            <person name="Goldberg J.M."/>
            <person name="Heiman D."/>
            <person name="Young S."/>
            <person name="Zeng Q."/>
            <person name="Becnel J.J."/>
            <person name="Birren B.W."/>
        </authorList>
    </citation>
    <scope>NUCLEOTIDE SEQUENCE [LARGE SCALE GENOMIC DNA]</scope>
    <source>
        <strain evidence="11">USNM 41457</strain>
    </source>
</reference>
<accession>J9D6H6</accession>
<evidence type="ECO:0000313" key="11">
    <source>
        <dbReference type="Proteomes" id="UP000003163"/>
    </source>
</evidence>
<dbReference type="PROSITE" id="PS50011">
    <property type="entry name" value="PROTEIN_KINASE_DOM"/>
    <property type="match status" value="1"/>
</dbReference>
<keyword evidence="6 7" id="KW-0067">ATP-binding</keyword>
<keyword evidence="4 7" id="KW-0547">Nucleotide-binding</keyword>
<dbReference type="EMBL" id="AFBI03000045">
    <property type="protein sequence ID" value="EJW03114.1"/>
    <property type="molecule type" value="Genomic_DNA"/>
</dbReference>
<dbReference type="GO" id="GO:0044773">
    <property type="term" value="P:mitotic DNA damage checkpoint signaling"/>
    <property type="evidence" value="ECO:0007669"/>
    <property type="project" value="TreeGrafter"/>
</dbReference>
<evidence type="ECO:0000256" key="4">
    <source>
        <dbReference type="ARBA" id="ARBA00022741"/>
    </source>
</evidence>
<dbReference type="FunCoup" id="J9D6H6">
    <property type="interactions" value="115"/>
</dbReference>
<dbReference type="InterPro" id="IPR011009">
    <property type="entry name" value="Kinase-like_dom_sf"/>
</dbReference>
<evidence type="ECO:0000256" key="6">
    <source>
        <dbReference type="ARBA" id="ARBA00022840"/>
    </source>
</evidence>
<dbReference type="AlphaFoldDB" id="J9D6H6"/>
<dbReference type="PROSITE" id="PS00107">
    <property type="entry name" value="PROTEIN_KINASE_ATP"/>
    <property type="match status" value="1"/>
</dbReference>
<evidence type="ECO:0000256" key="1">
    <source>
        <dbReference type="ARBA" id="ARBA00012513"/>
    </source>
</evidence>
<dbReference type="OrthoDB" id="10020333at2759"/>
<dbReference type="InParanoid" id="J9D6H6"/>
<dbReference type="InterPro" id="IPR017441">
    <property type="entry name" value="Protein_kinase_ATP_BS"/>
</dbReference>
<dbReference type="Gene3D" id="3.30.200.20">
    <property type="entry name" value="Phosphorylase Kinase, domain 1"/>
    <property type="match status" value="1"/>
</dbReference>
<evidence type="ECO:0000256" key="2">
    <source>
        <dbReference type="ARBA" id="ARBA00022527"/>
    </source>
</evidence>
<name>J9D6H6_EDHAE</name>
<dbReference type="PANTHER" id="PTHR44167">
    <property type="entry name" value="OVARIAN-SPECIFIC SERINE/THREONINE-PROTEIN KINASE LOK-RELATED"/>
    <property type="match status" value="1"/>
</dbReference>
<sequence length="347" mass="40391">MTDLPTEEDIAQFAPFNDKFVLIERIGEGTFSTVFKAKDIRLGHKNARTVAIKMVTRTTSPMRICEELNFLKLVREEENIIHILYVERFEDQIIIVFPLVEYTDFREFLEVSTLEDIKWYMYNLLLAIKNTHKYNIIHRDLKPSNFLYNKNGKKGVLIDFGLAEHEKSVKTHIDQEEKKKTTSFFRNSLSRNLKPPGFYMDDARPPLKAPRAGTRGFRAPEVLFKVHHQTKKIDIWCAGIIFLILLTKRYPFFAGADDLDASVELATIFGIREMKKAAKYYERTFKTNLDTVPMERISFEQIVGSLNPGFEVGFEAFDLLYMLLDLYAEKRITAECALNHPFFANMQ</sequence>
<feature type="binding site" evidence="7">
    <location>
        <position position="53"/>
    </location>
    <ligand>
        <name>ATP</name>
        <dbReference type="ChEBI" id="CHEBI:30616"/>
    </ligand>
</feature>
<dbReference type="CDD" id="cd14019">
    <property type="entry name" value="STKc_Cdc7"/>
    <property type="match status" value="1"/>
</dbReference>
<evidence type="ECO:0000256" key="7">
    <source>
        <dbReference type="PROSITE-ProRule" id="PRU10141"/>
    </source>
</evidence>
<dbReference type="OMA" id="QGFTMEK"/>
<dbReference type="PANTHER" id="PTHR44167:SF23">
    <property type="entry name" value="CDC7 KINASE, ISOFORM A-RELATED"/>
    <property type="match status" value="1"/>
</dbReference>
<dbReference type="GO" id="GO:0004674">
    <property type="term" value="F:protein serine/threonine kinase activity"/>
    <property type="evidence" value="ECO:0007669"/>
    <property type="project" value="UniProtKB-KW"/>
</dbReference>
<gene>
    <name evidence="10" type="ORF">EDEG_02500</name>
</gene>